<dbReference type="Proteomes" id="UP001157440">
    <property type="component" value="Unassembled WGS sequence"/>
</dbReference>
<accession>A0AA37TFS3</accession>
<organism evidence="1 2">
    <name type="scientific">Methylobacterium tardum</name>
    <dbReference type="NCBI Taxonomy" id="374432"/>
    <lineage>
        <taxon>Bacteria</taxon>
        <taxon>Pseudomonadati</taxon>
        <taxon>Pseudomonadota</taxon>
        <taxon>Alphaproteobacteria</taxon>
        <taxon>Hyphomicrobiales</taxon>
        <taxon>Methylobacteriaceae</taxon>
        <taxon>Methylobacterium</taxon>
    </lineage>
</organism>
<evidence type="ECO:0000313" key="1">
    <source>
        <dbReference type="EMBL" id="GLS70024.1"/>
    </source>
</evidence>
<evidence type="ECO:0000313" key="2">
    <source>
        <dbReference type="Proteomes" id="UP001157440"/>
    </source>
</evidence>
<name>A0AA37TFS3_9HYPH</name>
<comment type="caution">
    <text evidence="1">The sequence shown here is derived from an EMBL/GenBank/DDBJ whole genome shotgun (WGS) entry which is preliminary data.</text>
</comment>
<proteinExistence type="predicted"/>
<reference evidence="2" key="1">
    <citation type="journal article" date="2019" name="Int. J. Syst. Evol. Microbiol.">
        <title>The Global Catalogue of Microorganisms (GCM) 10K type strain sequencing project: providing services to taxonomists for standard genome sequencing and annotation.</title>
        <authorList>
            <consortium name="The Broad Institute Genomics Platform"/>
            <consortium name="The Broad Institute Genome Sequencing Center for Infectious Disease"/>
            <person name="Wu L."/>
            <person name="Ma J."/>
        </authorList>
    </citation>
    <scope>NUCLEOTIDE SEQUENCE [LARGE SCALE GENOMIC DNA]</scope>
    <source>
        <strain evidence="2">NBRC 103632</strain>
    </source>
</reference>
<protein>
    <submittedName>
        <fullName evidence="1">Uncharacterized protein</fullName>
    </submittedName>
</protein>
<sequence>MWPAQTGSKRYDWVAMAATMRPDQVQLAQDAYVTAADFIDNYIDKLSVAPRHLLRNHVAFEIAYRIKQGVDRKQELIALAVQAALTEAALKSLRSAEPEAVSCYR</sequence>
<gene>
    <name evidence="1" type="ORF">GCM10007890_20370</name>
</gene>
<keyword evidence="2" id="KW-1185">Reference proteome</keyword>
<dbReference type="EMBL" id="BSPL01000013">
    <property type="protein sequence ID" value="GLS70024.1"/>
    <property type="molecule type" value="Genomic_DNA"/>
</dbReference>
<dbReference type="AlphaFoldDB" id="A0AA37TFS3"/>